<protein>
    <recommendedName>
        <fullName evidence="2">DUF541 domain-containing protein</fullName>
    </recommendedName>
</protein>
<dbReference type="PANTHER" id="PTHR34387:SF1">
    <property type="entry name" value="PERIPLASMIC IMMUNOGENIC PROTEIN"/>
    <property type="match status" value="1"/>
</dbReference>
<dbReference type="Gene3D" id="3.30.70.2970">
    <property type="entry name" value="Protein of unknown function (DUF541), domain 2"/>
    <property type="match status" value="1"/>
</dbReference>
<sequence length="233" mass="25938">MSVRQLLAGLLIFCAYPQAGAQDSSLTYDRINLSVNVQKEIENDLLIASLYTQEEALQQSQVAERINATMQWVLDITDEERSVQMQTTQYNTYPVSDRNNRLTGWRGRQGIRLQSTDVETLTRLLGALQQKLAIESMTYGISKASRSAAEESLITEAITQFQKRAGLITSEMGRTDYRVVAMNINTQPNRPSPLPYQSRALAIEADIAAPVVELGLQTVVVSIAATIELDMPR</sequence>
<accession>A0A381ZZH2</accession>
<dbReference type="Gene3D" id="3.30.110.170">
    <property type="entry name" value="Protein of unknown function (DUF541), domain 1"/>
    <property type="match status" value="1"/>
</dbReference>
<dbReference type="Pfam" id="PF04402">
    <property type="entry name" value="SIMPL"/>
    <property type="match status" value="1"/>
</dbReference>
<dbReference type="GO" id="GO:0006974">
    <property type="term" value="P:DNA damage response"/>
    <property type="evidence" value="ECO:0007669"/>
    <property type="project" value="TreeGrafter"/>
</dbReference>
<dbReference type="InterPro" id="IPR052022">
    <property type="entry name" value="26kDa_periplasmic_antigen"/>
</dbReference>
<reference evidence="1" key="1">
    <citation type="submission" date="2018-05" db="EMBL/GenBank/DDBJ databases">
        <authorList>
            <person name="Lanie J.A."/>
            <person name="Ng W.-L."/>
            <person name="Kazmierczak K.M."/>
            <person name="Andrzejewski T.M."/>
            <person name="Davidsen T.M."/>
            <person name="Wayne K.J."/>
            <person name="Tettelin H."/>
            <person name="Glass J.I."/>
            <person name="Rusch D."/>
            <person name="Podicherti R."/>
            <person name="Tsui H.-C.T."/>
            <person name="Winkler M.E."/>
        </authorList>
    </citation>
    <scope>NUCLEOTIDE SEQUENCE</scope>
</reference>
<dbReference type="PANTHER" id="PTHR34387">
    <property type="entry name" value="SLR1258 PROTEIN"/>
    <property type="match status" value="1"/>
</dbReference>
<organism evidence="1">
    <name type="scientific">marine metagenome</name>
    <dbReference type="NCBI Taxonomy" id="408172"/>
    <lineage>
        <taxon>unclassified sequences</taxon>
        <taxon>metagenomes</taxon>
        <taxon>ecological metagenomes</taxon>
    </lineage>
</organism>
<dbReference type="InterPro" id="IPR007497">
    <property type="entry name" value="SIMPL/DUF541"/>
</dbReference>
<dbReference type="AlphaFoldDB" id="A0A381ZZH2"/>
<proteinExistence type="predicted"/>
<evidence type="ECO:0008006" key="2">
    <source>
        <dbReference type="Google" id="ProtNLM"/>
    </source>
</evidence>
<evidence type="ECO:0000313" key="1">
    <source>
        <dbReference type="EMBL" id="SVA94666.1"/>
    </source>
</evidence>
<gene>
    <name evidence="1" type="ORF">METZ01_LOCUS147520</name>
</gene>
<dbReference type="EMBL" id="UINC01023294">
    <property type="protein sequence ID" value="SVA94666.1"/>
    <property type="molecule type" value="Genomic_DNA"/>
</dbReference>
<name>A0A381ZZH2_9ZZZZ</name>